<gene>
    <name evidence="1" type="ORF">IFM89_023131</name>
</gene>
<sequence length="154" mass="17633">SSLSREQNDNNNNTSKRSYAFVRDTFQKDLTGTETVRRAWRYCLTPSTLTPSDCEDWERSGGQCQCLYWSWSIMSHLTLYGRNVSSSLYLVVSHWRNGSKSPTNVEVFLEYYGCVGLQTFRYSDIKKMANSFKDTLGQEGYGCVFSKVSFVMAA</sequence>
<dbReference type="Proteomes" id="UP000631114">
    <property type="component" value="Unassembled WGS sequence"/>
</dbReference>
<reference evidence="1 2" key="1">
    <citation type="submission" date="2020-10" db="EMBL/GenBank/DDBJ databases">
        <title>The Coptis chinensis genome and diversification of protoberbering-type alkaloids.</title>
        <authorList>
            <person name="Wang B."/>
            <person name="Shu S."/>
            <person name="Song C."/>
            <person name="Liu Y."/>
        </authorList>
    </citation>
    <scope>NUCLEOTIDE SEQUENCE [LARGE SCALE GENOMIC DNA]</scope>
    <source>
        <strain evidence="1">HL-2020</strain>
        <tissue evidence="1">Leaf</tissue>
    </source>
</reference>
<accession>A0A835HXC7</accession>
<dbReference type="EMBL" id="JADFTS010000005">
    <property type="protein sequence ID" value="KAF9606108.1"/>
    <property type="molecule type" value="Genomic_DNA"/>
</dbReference>
<evidence type="ECO:0000313" key="2">
    <source>
        <dbReference type="Proteomes" id="UP000631114"/>
    </source>
</evidence>
<dbReference type="AlphaFoldDB" id="A0A835HXC7"/>
<feature type="non-terminal residue" evidence="1">
    <location>
        <position position="154"/>
    </location>
</feature>
<comment type="caution">
    <text evidence="1">The sequence shown here is derived from an EMBL/GenBank/DDBJ whole genome shotgun (WGS) entry which is preliminary data.</text>
</comment>
<evidence type="ECO:0000313" key="1">
    <source>
        <dbReference type="EMBL" id="KAF9606108.1"/>
    </source>
</evidence>
<name>A0A835HXC7_9MAGN</name>
<organism evidence="1 2">
    <name type="scientific">Coptis chinensis</name>
    <dbReference type="NCBI Taxonomy" id="261450"/>
    <lineage>
        <taxon>Eukaryota</taxon>
        <taxon>Viridiplantae</taxon>
        <taxon>Streptophyta</taxon>
        <taxon>Embryophyta</taxon>
        <taxon>Tracheophyta</taxon>
        <taxon>Spermatophyta</taxon>
        <taxon>Magnoliopsida</taxon>
        <taxon>Ranunculales</taxon>
        <taxon>Ranunculaceae</taxon>
        <taxon>Coptidoideae</taxon>
        <taxon>Coptis</taxon>
    </lineage>
</organism>
<protein>
    <submittedName>
        <fullName evidence="1">Uncharacterized protein</fullName>
    </submittedName>
</protein>
<proteinExistence type="predicted"/>
<keyword evidence="2" id="KW-1185">Reference proteome</keyword>